<evidence type="ECO:0000313" key="7">
    <source>
        <dbReference type="EMBL" id="DAD31315.1"/>
    </source>
</evidence>
<proteinExistence type="inferred from homology"/>
<comment type="similarity">
    <text evidence="2">Belongs to the mitochondrion-specific ribosomal protein mS23 family.</text>
</comment>
<gene>
    <name evidence="7" type="ORF">HUJ06_010166</name>
</gene>
<name>A0A822YK19_NELNU</name>
<evidence type="ECO:0000313" key="8">
    <source>
        <dbReference type="Proteomes" id="UP000607653"/>
    </source>
</evidence>
<evidence type="ECO:0000256" key="1">
    <source>
        <dbReference type="ARBA" id="ARBA00004173"/>
    </source>
</evidence>
<dbReference type="InterPro" id="IPR059242">
    <property type="entry name" value="mS23_dom"/>
</dbReference>
<organism evidence="7 8">
    <name type="scientific">Nelumbo nucifera</name>
    <name type="common">Sacred lotus</name>
    <dbReference type="NCBI Taxonomy" id="4432"/>
    <lineage>
        <taxon>Eukaryota</taxon>
        <taxon>Viridiplantae</taxon>
        <taxon>Streptophyta</taxon>
        <taxon>Embryophyta</taxon>
        <taxon>Tracheophyta</taxon>
        <taxon>Spermatophyta</taxon>
        <taxon>Magnoliopsida</taxon>
        <taxon>Proteales</taxon>
        <taxon>Nelumbonaceae</taxon>
        <taxon>Nelumbo</taxon>
    </lineage>
</organism>
<keyword evidence="5" id="KW-0687">Ribonucleoprotein</keyword>
<keyword evidence="4" id="KW-0496">Mitochondrion</keyword>
<sequence>MSFMRGDLLTRTRKLVKGLAKAKPIWLKAMEEFVIHFLHFVFCFSIS</sequence>
<protein>
    <recommendedName>
        <fullName evidence="6">Small ribosomal subunit protein mS23</fullName>
    </recommendedName>
</protein>
<keyword evidence="8" id="KW-1185">Reference proteome</keyword>
<dbReference type="Proteomes" id="UP000607653">
    <property type="component" value="Unassembled WGS sequence"/>
</dbReference>
<comment type="caution">
    <text evidence="7">The sequence shown here is derived from an EMBL/GenBank/DDBJ whole genome shotgun (WGS) entry which is preliminary data.</text>
</comment>
<evidence type="ECO:0000256" key="5">
    <source>
        <dbReference type="ARBA" id="ARBA00023274"/>
    </source>
</evidence>
<comment type="subcellular location">
    <subcellularLocation>
        <location evidence="1">Mitochondrion</location>
    </subcellularLocation>
</comment>
<accession>A0A822YK19</accession>
<evidence type="ECO:0000256" key="6">
    <source>
        <dbReference type="ARBA" id="ARBA00035137"/>
    </source>
</evidence>
<reference evidence="7 8" key="1">
    <citation type="journal article" date="2020" name="Mol. Biol. Evol.">
        <title>Distinct Expression and Methylation Patterns for Genes with Different Fates following a Single Whole-Genome Duplication in Flowering Plants.</title>
        <authorList>
            <person name="Shi T."/>
            <person name="Rahmani R.S."/>
            <person name="Gugger P.F."/>
            <person name="Wang M."/>
            <person name="Li H."/>
            <person name="Zhang Y."/>
            <person name="Li Z."/>
            <person name="Wang Q."/>
            <person name="Van de Peer Y."/>
            <person name="Marchal K."/>
            <person name="Chen J."/>
        </authorList>
    </citation>
    <scope>NUCLEOTIDE SEQUENCE [LARGE SCALE GENOMIC DNA]</scope>
    <source>
        <tissue evidence="7">Leaf</tissue>
    </source>
</reference>
<dbReference type="CDD" id="cd23701">
    <property type="entry name" value="At1g26750"/>
    <property type="match status" value="1"/>
</dbReference>
<dbReference type="PANTHER" id="PTHR35693:SF1">
    <property type="entry name" value="EXPRESSED PROTEIN"/>
    <property type="match status" value="1"/>
</dbReference>
<dbReference type="AlphaFoldDB" id="A0A822YK19"/>
<evidence type="ECO:0000256" key="2">
    <source>
        <dbReference type="ARBA" id="ARBA00009864"/>
    </source>
</evidence>
<dbReference type="EMBL" id="DUZY01000003">
    <property type="protein sequence ID" value="DAD31315.1"/>
    <property type="molecule type" value="Genomic_DNA"/>
</dbReference>
<dbReference type="PANTHER" id="PTHR35693">
    <property type="entry name" value="EXPRESSED PROTEIN"/>
    <property type="match status" value="1"/>
</dbReference>
<evidence type="ECO:0000256" key="3">
    <source>
        <dbReference type="ARBA" id="ARBA00022980"/>
    </source>
</evidence>
<evidence type="ECO:0000256" key="4">
    <source>
        <dbReference type="ARBA" id="ARBA00023128"/>
    </source>
</evidence>
<keyword evidence="3" id="KW-0689">Ribosomal protein</keyword>